<dbReference type="EMBL" id="OV170221">
    <property type="protein sequence ID" value="CAH0714710.1"/>
    <property type="molecule type" value="Genomic_DNA"/>
</dbReference>
<gene>
    <name evidence="6" type="ORF">BINO364_LOCUS1730</name>
</gene>
<keyword evidence="4" id="KW-0963">Cytoplasm</keyword>
<reference evidence="6" key="1">
    <citation type="submission" date="2021-12" db="EMBL/GenBank/DDBJ databases">
        <authorList>
            <person name="Martin H S."/>
        </authorList>
    </citation>
    <scope>NUCLEOTIDE SEQUENCE</scope>
</reference>
<name>A0A8J9UU35_9NEOP</name>
<dbReference type="GO" id="GO:0000226">
    <property type="term" value="P:microtubule cytoskeleton organization"/>
    <property type="evidence" value="ECO:0007669"/>
    <property type="project" value="TreeGrafter"/>
</dbReference>
<dbReference type="Pfam" id="PF12309">
    <property type="entry name" value="KBP_C"/>
    <property type="match status" value="1"/>
</dbReference>
<comment type="similarity">
    <text evidence="2">Belongs to the KIF-binding protein family.</text>
</comment>
<evidence type="ECO:0000256" key="4">
    <source>
        <dbReference type="ARBA" id="ARBA00022490"/>
    </source>
</evidence>
<comment type="subcellular location">
    <subcellularLocation>
        <location evidence="1">Cytoplasm</location>
        <location evidence="1">Cytoskeleton</location>
    </subcellularLocation>
</comment>
<dbReference type="GO" id="GO:0005856">
    <property type="term" value="C:cytoskeleton"/>
    <property type="evidence" value="ECO:0007669"/>
    <property type="project" value="UniProtKB-SubCell"/>
</dbReference>
<dbReference type="OrthoDB" id="409897at2759"/>
<evidence type="ECO:0000256" key="5">
    <source>
        <dbReference type="ARBA" id="ARBA00023212"/>
    </source>
</evidence>
<evidence type="ECO:0000256" key="2">
    <source>
        <dbReference type="ARBA" id="ARBA00010305"/>
    </source>
</evidence>
<sequence length="599" mass="69246">MIVTSDMSAKEFINDFKENYGKVRKLLDEDSKNDPEHEPYSSKYKARDILNNMRNALSRVSNTEMSLDQLKLDAMLGVVLLNIGIIDMETEELTASEQVLREAEDLLTPNSSKPEIVTTLINIENNLGILWSNRDEPAKAKLFLLKAKSLYEDFKCTLQMPLSIENIISSTGETVTGDFMFLEKAHTLSLYYLAQVYGSLKENLKSAVYCHVTLRRQLQYSDYEPIEWSLNSATLSQFFAEQNGFFQSRHHLAAASTILEQYEATLLQSESNDDVFLAKKETFKHRSADVARCWAKYCLLLMTASKARLMSDTEQMSDAITDMSNLELEDDENICGGDIKKLVFPDLDVTKYENKIGDKFLLTYQDSREVFLSCQSWLNKAKEYYKLDSLASDYIELIQDSSQSYSYLAFFEEDDERRAKMHKRRIDMLEDLIKEINPTYYLQYCRQLWYELGEVYSEILNIKLDKLNKSNEKPTPHILKKINMLCEKSIENYDHFLDSVKDKNGQMPLKLEFDVIRPVISAYAFIGRNSMKRIAVDKNVQLSHVKKSYDSYQGVVDICKNDKEAATMMKEEYSLCQEMVNILPIKIKKMETELSAQNL</sequence>
<evidence type="ECO:0000313" key="7">
    <source>
        <dbReference type="Proteomes" id="UP000838878"/>
    </source>
</evidence>
<protein>
    <recommendedName>
        <fullName evidence="3">KIF-binding protein</fullName>
    </recommendedName>
</protein>
<evidence type="ECO:0000256" key="3">
    <source>
        <dbReference type="ARBA" id="ARBA00016840"/>
    </source>
</evidence>
<organism evidence="6 7">
    <name type="scientific">Brenthis ino</name>
    <name type="common">lesser marbled fritillary</name>
    <dbReference type="NCBI Taxonomy" id="405034"/>
    <lineage>
        <taxon>Eukaryota</taxon>
        <taxon>Metazoa</taxon>
        <taxon>Ecdysozoa</taxon>
        <taxon>Arthropoda</taxon>
        <taxon>Hexapoda</taxon>
        <taxon>Insecta</taxon>
        <taxon>Pterygota</taxon>
        <taxon>Neoptera</taxon>
        <taxon>Endopterygota</taxon>
        <taxon>Lepidoptera</taxon>
        <taxon>Glossata</taxon>
        <taxon>Ditrysia</taxon>
        <taxon>Papilionoidea</taxon>
        <taxon>Nymphalidae</taxon>
        <taxon>Heliconiinae</taxon>
        <taxon>Argynnini</taxon>
        <taxon>Brenthis</taxon>
    </lineage>
</organism>
<accession>A0A8J9UU35</accession>
<evidence type="ECO:0000313" key="6">
    <source>
        <dbReference type="EMBL" id="CAH0714710.1"/>
    </source>
</evidence>
<keyword evidence="5" id="KW-0206">Cytoskeleton</keyword>
<dbReference type="Proteomes" id="UP000838878">
    <property type="component" value="Chromosome 1"/>
</dbReference>
<dbReference type="InterPro" id="IPR022083">
    <property type="entry name" value="KBP"/>
</dbReference>
<keyword evidence="7" id="KW-1185">Reference proteome</keyword>
<dbReference type="AlphaFoldDB" id="A0A8J9UU35"/>
<dbReference type="GO" id="GO:0021952">
    <property type="term" value="P:central nervous system projection neuron axonogenesis"/>
    <property type="evidence" value="ECO:0007669"/>
    <property type="project" value="TreeGrafter"/>
</dbReference>
<evidence type="ECO:0000256" key="1">
    <source>
        <dbReference type="ARBA" id="ARBA00004245"/>
    </source>
</evidence>
<dbReference type="GO" id="GO:1990535">
    <property type="term" value="P:neuron projection maintenance"/>
    <property type="evidence" value="ECO:0007669"/>
    <property type="project" value="TreeGrafter"/>
</dbReference>
<dbReference type="PANTHER" id="PTHR46321:SF1">
    <property type="entry name" value="KIF-BINDING PROTEIN"/>
    <property type="match status" value="1"/>
</dbReference>
<feature type="non-terminal residue" evidence="6">
    <location>
        <position position="599"/>
    </location>
</feature>
<proteinExistence type="inferred from homology"/>
<dbReference type="PANTHER" id="PTHR46321">
    <property type="entry name" value="KIF1-BINDING PROTEIN"/>
    <property type="match status" value="1"/>
</dbReference>